<dbReference type="Proteomes" id="UP000308600">
    <property type="component" value="Unassembled WGS sequence"/>
</dbReference>
<reference evidence="1 2" key="1">
    <citation type="journal article" date="2019" name="Nat. Ecol. Evol.">
        <title>Megaphylogeny resolves global patterns of mushroom evolution.</title>
        <authorList>
            <person name="Varga T."/>
            <person name="Krizsan K."/>
            <person name="Foldi C."/>
            <person name="Dima B."/>
            <person name="Sanchez-Garcia M."/>
            <person name="Sanchez-Ramirez S."/>
            <person name="Szollosi G.J."/>
            <person name="Szarkandi J.G."/>
            <person name="Papp V."/>
            <person name="Albert L."/>
            <person name="Andreopoulos W."/>
            <person name="Angelini C."/>
            <person name="Antonin V."/>
            <person name="Barry K.W."/>
            <person name="Bougher N.L."/>
            <person name="Buchanan P."/>
            <person name="Buyck B."/>
            <person name="Bense V."/>
            <person name="Catcheside P."/>
            <person name="Chovatia M."/>
            <person name="Cooper J."/>
            <person name="Damon W."/>
            <person name="Desjardin D."/>
            <person name="Finy P."/>
            <person name="Geml J."/>
            <person name="Haridas S."/>
            <person name="Hughes K."/>
            <person name="Justo A."/>
            <person name="Karasinski D."/>
            <person name="Kautmanova I."/>
            <person name="Kiss B."/>
            <person name="Kocsube S."/>
            <person name="Kotiranta H."/>
            <person name="LaButti K.M."/>
            <person name="Lechner B.E."/>
            <person name="Liimatainen K."/>
            <person name="Lipzen A."/>
            <person name="Lukacs Z."/>
            <person name="Mihaltcheva S."/>
            <person name="Morgado L.N."/>
            <person name="Niskanen T."/>
            <person name="Noordeloos M.E."/>
            <person name="Ohm R.A."/>
            <person name="Ortiz-Santana B."/>
            <person name="Ovrebo C."/>
            <person name="Racz N."/>
            <person name="Riley R."/>
            <person name="Savchenko A."/>
            <person name="Shiryaev A."/>
            <person name="Soop K."/>
            <person name="Spirin V."/>
            <person name="Szebenyi C."/>
            <person name="Tomsovsky M."/>
            <person name="Tulloss R.E."/>
            <person name="Uehling J."/>
            <person name="Grigoriev I.V."/>
            <person name="Vagvolgyi C."/>
            <person name="Papp T."/>
            <person name="Martin F.M."/>
            <person name="Miettinen O."/>
            <person name="Hibbett D.S."/>
            <person name="Nagy L.G."/>
        </authorList>
    </citation>
    <scope>NUCLEOTIDE SEQUENCE [LARGE SCALE GENOMIC DNA]</scope>
    <source>
        <strain evidence="1 2">NL-1719</strain>
    </source>
</reference>
<sequence>MSPPEVDLIITFRATRKTSLSKTQTREDARKAEKQYSRLIDTLTYAGLKAVGRRGESLGHLLVFVTCPREHIVNLIRLEREADFLSGLPVTPIRTGVEASRVHLSPADRLRLIYSYVTSMSSDGGLGITPGASEWDLVESVMALHDKEFNESWIRSWNIHEITSVHLDKIREQFGDAVALYFAFLSSYTSWLIFPAVLGFLTHIFSTPYSPVYSLLLLLWSTTFTEWWRVHERVLSLRWGTRGSFRVEKRRAQYKKEDSSSSGASVAVDSIEGGPAWWKRELKILASVPVILGFAAILFALLTGIFVLEAFVTQLYTGPGQKVITLLPTLLFIAVVPRLVGLYQVLARRLTSWENHAHESTYTSSLTLKTFVMSAIVAYGGLALSAFVYVPFGEGLMAWVQAIIQSQANYDEAIVTVDGEDDISKFNVFQHHQPHHQHHPGHGFWEADTSNARLKLNPSRLRDQMFAYTVTNQLVNLFVEIGLPYLQRDVLPKVQAWFSRPSEPKAKTPTPTFTPTFSSKGKSKEIKTPQDYYKKPSKSSNSSAASVSGASVVSSAATPTLKKRVIFEDEQEKGGLEEREFLDRVRAEAALPEYDLFTDYSEMVVQFGYVVLWSGIWCLAPVMALLNNVLELRSDAYKITVHHRRPLFGIRADTIGPWLDALTFLTWLGALCNSSLVYLFCPEWQAHSKCATGTSSYPAMGAMGSMGTFSAAQSRESVVQKVHRQLFSASGATSYGNGGSFPGAEEGDGLATRDLLLTALVIALAASHGYILLRSVIRHIVERVVWRGSVERIERERDERAVRERFFSGLADAGVRGDDVQPTRQQPLYMLDDEASTVVGEGTVIGEPSTPTMEKHSSYPLGGQDEGLGKRFWYHDEGLEEIHRIVKEA</sequence>
<organism evidence="1 2">
    <name type="scientific">Pluteus cervinus</name>
    <dbReference type="NCBI Taxonomy" id="181527"/>
    <lineage>
        <taxon>Eukaryota</taxon>
        <taxon>Fungi</taxon>
        <taxon>Dikarya</taxon>
        <taxon>Basidiomycota</taxon>
        <taxon>Agaricomycotina</taxon>
        <taxon>Agaricomycetes</taxon>
        <taxon>Agaricomycetidae</taxon>
        <taxon>Agaricales</taxon>
        <taxon>Pluteineae</taxon>
        <taxon>Pluteaceae</taxon>
        <taxon>Pluteus</taxon>
    </lineage>
</organism>
<keyword evidence="2" id="KW-1185">Reference proteome</keyword>
<gene>
    <name evidence="1" type="ORF">BDN72DRAFT_844586</name>
</gene>
<protein>
    <submittedName>
        <fullName evidence="1">DUF590-domain-containing protein</fullName>
    </submittedName>
</protein>
<evidence type="ECO:0000313" key="2">
    <source>
        <dbReference type="Proteomes" id="UP000308600"/>
    </source>
</evidence>
<name>A0ACD3AK08_9AGAR</name>
<evidence type="ECO:0000313" key="1">
    <source>
        <dbReference type="EMBL" id="TFK66243.1"/>
    </source>
</evidence>
<dbReference type="EMBL" id="ML208411">
    <property type="protein sequence ID" value="TFK66243.1"/>
    <property type="molecule type" value="Genomic_DNA"/>
</dbReference>
<accession>A0ACD3AK08</accession>
<proteinExistence type="predicted"/>